<proteinExistence type="predicted"/>
<dbReference type="InterPro" id="IPR036188">
    <property type="entry name" value="FAD/NAD-bd_sf"/>
</dbReference>
<sequence>FWTSTEFVRGEYDDAAGIWNAMVRRADGSERTLHPRHLVFANGLVGSPNIPELPGLKDFKGDMMHTAVFTNGANWRGKKALVIGTGTSGHDVAQDLHANGCDTTIVQRGATMVLSIDPSAKLTYGIHNGIPIEDGDLLSSTNTKPVVKKTLQGITKRMLDNDREIIDGLIARGFKFTDGEDGAGHQWMVRTRYGGYYLDAGCSQLIIDGEIGLLQYNQIERFVANGALLKDGSVKPADLIVLATGFLPQEVVIRKLLGDTVAKKVGQIWGFDADGEMSNMWKRTAQRGLWFVGGGFNNCRINSRYVALQIKAIEEGLLPA</sequence>
<dbReference type="EMBL" id="AZHX01001446">
    <property type="protein sequence ID" value="ETX03343.1"/>
    <property type="molecule type" value="Genomic_DNA"/>
</dbReference>
<evidence type="ECO:0000313" key="4">
    <source>
        <dbReference type="EMBL" id="ETX03343.1"/>
    </source>
</evidence>
<dbReference type="Gene3D" id="3.50.50.60">
    <property type="entry name" value="FAD/NAD(P)-binding domain"/>
    <property type="match status" value="2"/>
</dbReference>
<dbReference type="GO" id="GO:0050660">
    <property type="term" value="F:flavin adenine dinucleotide binding"/>
    <property type="evidence" value="ECO:0007669"/>
    <property type="project" value="InterPro"/>
</dbReference>
<name>W4LZM3_9BACT</name>
<keyword evidence="2" id="KW-0274">FAD</keyword>
<keyword evidence="3" id="KW-0560">Oxidoreductase</keyword>
<comment type="caution">
    <text evidence="4">The sequence shown here is derived from an EMBL/GenBank/DDBJ whole genome shotgun (WGS) entry which is preliminary data.</text>
</comment>
<keyword evidence="5" id="KW-1185">Reference proteome</keyword>
<evidence type="ECO:0000256" key="3">
    <source>
        <dbReference type="ARBA" id="ARBA00023002"/>
    </source>
</evidence>
<dbReference type="GO" id="GO:0050661">
    <property type="term" value="F:NADP binding"/>
    <property type="evidence" value="ECO:0007669"/>
    <property type="project" value="InterPro"/>
</dbReference>
<protein>
    <recommendedName>
        <fullName evidence="6">Monooxygenase</fullName>
    </recommendedName>
</protein>
<dbReference type="HOGENOM" id="CLU_015676_2_0_7"/>
<evidence type="ECO:0000256" key="1">
    <source>
        <dbReference type="ARBA" id="ARBA00022630"/>
    </source>
</evidence>
<reference evidence="4 5" key="1">
    <citation type="journal article" date="2014" name="Nature">
        <title>An environmental bacterial taxon with a large and distinct metabolic repertoire.</title>
        <authorList>
            <person name="Wilson M.C."/>
            <person name="Mori T."/>
            <person name="Ruckert C."/>
            <person name="Uria A.R."/>
            <person name="Helf M.J."/>
            <person name="Takada K."/>
            <person name="Gernert C."/>
            <person name="Steffens U.A."/>
            <person name="Heycke N."/>
            <person name="Schmitt S."/>
            <person name="Rinke C."/>
            <person name="Helfrich E.J."/>
            <person name="Brachmann A.O."/>
            <person name="Gurgui C."/>
            <person name="Wakimoto T."/>
            <person name="Kracht M."/>
            <person name="Crusemann M."/>
            <person name="Hentschel U."/>
            <person name="Abe I."/>
            <person name="Matsunaga S."/>
            <person name="Kalinowski J."/>
            <person name="Takeyama H."/>
            <person name="Piel J."/>
        </authorList>
    </citation>
    <scope>NUCLEOTIDE SEQUENCE [LARGE SCALE GENOMIC DNA]</scope>
    <source>
        <strain evidence="5">TSY2</strain>
    </source>
</reference>
<organism evidence="4 5">
    <name type="scientific">Candidatus Entotheonella gemina</name>
    <dbReference type="NCBI Taxonomy" id="1429439"/>
    <lineage>
        <taxon>Bacteria</taxon>
        <taxon>Pseudomonadati</taxon>
        <taxon>Nitrospinota/Tectimicrobiota group</taxon>
        <taxon>Candidatus Tectimicrobiota</taxon>
        <taxon>Candidatus Entotheonellia</taxon>
        <taxon>Candidatus Entotheonellales</taxon>
        <taxon>Candidatus Entotheonellaceae</taxon>
        <taxon>Candidatus Entotheonella</taxon>
    </lineage>
</organism>
<dbReference type="PANTHER" id="PTHR43539">
    <property type="entry name" value="FLAVIN-BINDING MONOOXYGENASE-LIKE PROTEIN (AFU_ORTHOLOGUE AFUA_4G09220)"/>
    <property type="match status" value="1"/>
</dbReference>
<dbReference type="SUPFAM" id="SSF51905">
    <property type="entry name" value="FAD/NAD(P)-binding domain"/>
    <property type="match status" value="1"/>
</dbReference>
<evidence type="ECO:0000256" key="2">
    <source>
        <dbReference type="ARBA" id="ARBA00022827"/>
    </source>
</evidence>
<dbReference type="PANTHER" id="PTHR43539:SF68">
    <property type="entry name" value="FLAVIN-BINDING MONOOXYGENASE-LIKE PROTEIN (AFU_ORTHOLOGUE AFUA_4G09220)"/>
    <property type="match status" value="1"/>
</dbReference>
<gene>
    <name evidence="4" type="ORF">ETSY2_33790</name>
</gene>
<accession>W4LZM3</accession>
<dbReference type="Proteomes" id="UP000019140">
    <property type="component" value="Unassembled WGS sequence"/>
</dbReference>
<dbReference type="GO" id="GO:0004499">
    <property type="term" value="F:N,N-dimethylaniline monooxygenase activity"/>
    <property type="evidence" value="ECO:0007669"/>
    <property type="project" value="InterPro"/>
</dbReference>
<dbReference type="AlphaFoldDB" id="W4LZM3"/>
<dbReference type="Pfam" id="PF00743">
    <property type="entry name" value="FMO-like"/>
    <property type="match status" value="1"/>
</dbReference>
<keyword evidence="1" id="KW-0285">Flavoprotein</keyword>
<dbReference type="InterPro" id="IPR050982">
    <property type="entry name" value="Auxin_biosynth/cation_transpt"/>
</dbReference>
<evidence type="ECO:0000313" key="5">
    <source>
        <dbReference type="Proteomes" id="UP000019140"/>
    </source>
</evidence>
<evidence type="ECO:0008006" key="6">
    <source>
        <dbReference type="Google" id="ProtNLM"/>
    </source>
</evidence>
<feature type="non-terminal residue" evidence="4">
    <location>
        <position position="1"/>
    </location>
</feature>
<dbReference type="InterPro" id="IPR020946">
    <property type="entry name" value="Flavin_mOase-like"/>
</dbReference>